<dbReference type="InterPro" id="IPR051203">
    <property type="entry name" value="Polysaccharide_Synthase-Rel"/>
</dbReference>
<dbReference type="KEGG" id="nneo:PQG83_10885"/>
<keyword evidence="2" id="KW-1133">Transmembrane helix</keyword>
<feature type="transmembrane region" description="Helical" evidence="2">
    <location>
        <begin position="298"/>
        <end position="316"/>
    </location>
</feature>
<dbReference type="InterPro" id="IPR003869">
    <property type="entry name" value="Polysac_CapD-like"/>
</dbReference>
<feature type="domain" description="Bacterial sugar transferase" evidence="3">
    <location>
        <begin position="3"/>
        <end position="195"/>
    </location>
</feature>
<feature type="domain" description="Polysaccharide biosynthesis protein CapD-like" evidence="4">
    <location>
        <begin position="503"/>
        <end position="786"/>
    </location>
</feature>
<dbReference type="InterPro" id="IPR003362">
    <property type="entry name" value="Bact_transf"/>
</dbReference>
<sequence length="844" mass="93758">MTKRVVDTLGAFLGLVVCTPLFVVLALLIKMDSRGPVLFRQVRVGRGFRPFCLYKFRTMAPDASKKGGELTIGEDPRVTRIGRFLRQLKLDELPQLFNVLIGDMSLVGPRPEVAYYVEKFKEDYHDVLTVRPGLTDLASLKYIDEQGMLGKVEKPEDEYTNTILPEKIRLAKLYIEHASLAFDLAVIAQTLLQLLGLRSVILKVTDRDNHDEVAFLEGSAIFHFITKYRRPIIITLDLALIMMAYYLAFWLRFDGHIPEDASQLLLKTLPGLLVIRGIAFMIFRLNEGLWRYISIWDLKKITGGVLAGTIVFYGLVKWGFGLTGYPRSIFIIDSILLIGFLCGIRLAVRIFRERKILRKTKRVLIIGAGDAGENIVREMQSHSTSSYTPIGFVDDDVSKVSKRIHGIKVLGTRQDLSRILHTHKPEEVLVALPGTNSAVLRDITAVLAPFNVRIKTLPNLGDILEGKVTISQIRDLAIEDLLQRPPVGLDPQPVRNLIDGKRVLVTGAGGSIGSELCRQIVALAPKALILYERHENSLYAISGELTDQGNSGVVHEVLGDITDVPRLHETFKTYRPEIIFHAAAHKHVPLMEANPGEAFKNNILGTRLVAEAAAHFGAEHFVLISTDKAVNPSSVMGATKRVAELVVQAMASQSQTRFLTVRFGNVLGSNGSVVPRFQKQIKAGGPVTVTHPEVRRYFMLIPEAVILVLQAAALGEQGAIYVLEMGGQIKLVDLARNLIRLSGHVPEKNIPIQFIGLRPGEKLEEELVGECEQAVPSSIDKILRIQSAQSLDPAFLNNILSKLEDVQILGHSPSVIELLQQLVPTFHRPEILEMAAMSEEYQIH</sequence>
<dbReference type="AlphaFoldDB" id="A0AA96K130"/>
<reference evidence="5 6" key="1">
    <citation type="submission" date="2023-01" db="EMBL/GenBank/DDBJ databases">
        <title>Cultivation and genomic characterization of new, ubiquitous marine nitrite-oxidizing bacteria from the Nitrospirales.</title>
        <authorList>
            <person name="Mueller A.J."/>
            <person name="Daebeler A."/>
            <person name="Herbold C.W."/>
            <person name="Kirkegaard R.H."/>
            <person name="Daims H."/>
        </authorList>
    </citation>
    <scope>NUCLEOTIDE SEQUENCE [LARGE SCALE GENOMIC DNA]</scope>
    <source>
        <strain evidence="5 6">DK</strain>
    </source>
</reference>
<name>A0AA96K130_9BACT</name>
<feature type="transmembrane region" description="Helical" evidence="2">
    <location>
        <begin position="12"/>
        <end position="29"/>
    </location>
</feature>
<dbReference type="PANTHER" id="PTHR43318">
    <property type="entry name" value="UDP-N-ACETYLGLUCOSAMINE 4,6-DEHYDRATASE"/>
    <property type="match status" value="1"/>
</dbReference>
<proteinExistence type="inferred from homology"/>
<dbReference type="EMBL" id="CP116968">
    <property type="protein sequence ID" value="WNM60269.1"/>
    <property type="molecule type" value="Genomic_DNA"/>
</dbReference>
<evidence type="ECO:0000313" key="6">
    <source>
        <dbReference type="Proteomes" id="UP001302494"/>
    </source>
</evidence>
<dbReference type="InterPro" id="IPR036291">
    <property type="entry name" value="NAD(P)-bd_dom_sf"/>
</dbReference>
<feature type="transmembrane region" description="Helical" evidence="2">
    <location>
        <begin position="328"/>
        <end position="348"/>
    </location>
</feature>
<keyword evidence="2" id="KW-0472">Membrane</keyword>
<keyword evidence="2" id="KW-0812">Transmembrane</keyword>
<keyword evidence="6" id="KW-1185">Reference proteome</keyword>
<dbReference type="Pfam" id="PF13727">
    <property type="entry name" value="CoA_binding_3"/>
    <property type="match status" value="1"/>
</dbReference>
<organism evidence="5 6">
    <name type="scientific">Candidatus Nitrospira neomarina</name>
    <dbReference type="NCBI Taxonomy" id="3020899"/>
    <lineage>
        <taxon>Bacteria</taxon>
        <taxon>Pseudomonadati</taxon>
        <taxon>Nitrospirota</taxon>
        <taxon>Nitrospiria</taxon>
        <taxon>Nitrospirales</taxon>
        <taxon>Nitrospiraceae</taxon>
        <taxon>Nitrospira</taxon>
    </lineage>
</organism>
<comment type="similarity">
    <text evidence="1">Belongs to the polysaccharide synthase family.</text>
</comment>
<evidence type="ECO:0000259" key="3">
    <source>
        <dbReference type="Pfam" id="PF02397"/>
    </source>
</evidence>
<dbReference type="SUPFAM" id="SSF51735">
    <property type="entry name" value="NAD(P)-binding Rossmann-fold domains"/>
    <property type="match status" value="2"/>
</dbReference>
<feature type="transmembrane region" description="Helical" evidence="2">
    <location>
        <begin position="265"/>
        <end position="286"/>
    </location>
</feature>
<evidence type="ECO:0000256" key="1">
    <source>
        <dbReference type="ARBA" id="ARBA00007430"/>
    </source>
</evidence>
<protein>
    <submittedName>
        <fullName evidence="5">Polysaccharide biosynthesis protein</fullName>
    </submittedName>
</protein>
<gene>
    <name evidence="5" type="ORF">PQG83_10885</name>
</gene>
<dbReference type="Pfam" id="PF02719">
    <property type="entry name" value="Polysacc_synt_2"/>
    <property type="match status" value="1"/>
</dbReference>
<evidence type="ECO:0000259" key="4">
    <source>
        <dbReference type="Pfam" id="PF02719"/>
    </source>
</evidence>
<dbReference type="Proteomes" id="UP001302494">
    <property type="component" value="Chromosome"/>
</dbReference>
<dbReference type="Pfam" id="PF02397">
    <property type="entry name" value="Bac_transf"/>
    <property type="match status" value="1"/>
</dbReference>
<accession>A0AA96K130</accession>
<dbReference type="RefSeq" id="WP_312740783.1">
    <property type="nucleotide sequence ID" value="NZ_CP116968.1"/>
</dbReference>
<evidence type="ECO:0000313" key="5">
    <source>
        <dbReference type="EMBL" id="WNM60269.1"/>
    </source>
</evidence>
<feature type="transmembrane region" description="Helical" evidence="2">
    <location>
        <begin position="232"/>
        <end position="253"/>
    </location>
</feature>
<dbReference type="Gene3D" id="3.40.50.720">
    <property type="entry name" value="NAD(P)-binding Rossmann-like Domain"/>
    <property type="match status" value="2"/>
</dbReference>
<dbReference type="PANTHER" id="PTHR43318:SF1">
    <property type="entry name" value="POLYSACCHARIDE BIOSYNTHESIS PROTEIN EPSC-RELATED"/>
    <property type="match status" value="1"/>
</dbReference>
<dbReference type="CDD" id="cd05237">
    <property type="entry name" value="UDP_invert_4-6DH_SDR_e"/>
    <property type="match status" value="1"/>
</dbReference>
<evidence type="ECO:0000256" key="2">
    <source>
        <dbReference type="SAM" id="Phobius"/>
    </source>
</evidence>